<dbReference type="Proteomes" id="UP000228740">
    <property type="component" value="Unassembled WGS sequence"/>
</dbReference>
<reference evidence="1 2" key="1">
    <citation type="submission" date="2017-11" db="EMBL/GenBank/DDBJ databases">
        <title>Genomic Encyclopedia of Archaeal and Bacterial Type Strains, Phase II (KMG-II): From Individual Species to Whole Genera.</title>
        <authorList>
            <person name="Goeker M."/>
        </authorList>
    </citation>
    <scope>NUCLEOTIDE SEQUENCE [LARGE SCALE GENOMIC DNA]</scope>
    <source>
        <strain evidence="1 2">DSM 27617</strain>
    </source>
</reference>
<accession>A0A2M9CAW2</accession>
<keyword evidence="2" id="KW-1185">Reference proteome</keyword>
<dbReference type="EMBL" id="PGFD01000001">
    <property type="protein sequence ID" value="PJJ67957.1"/>
    <property type="molecule type" value="Genomic_DNA"/>
</dbReference>
<protein>
    <submittedName>
        <fullName evidence="1">Uncharacterized protein</fullName>
    </submittedName>
</protein>
<sequence length="185" mass="21618">MAKNLTEKEFKKLIKKHIDRTNFVKVNLQDDLSVLGFIVKASDSFLMVEETNDFSLAGTKIIPYHRVKGIRHSTSDNVSKRIYSEEGLIKLNVKIINNTSLKDFESLFKSIKKQDLHCIVESRKKDQEIFSIGEILEVNKKSVVIRNYNPVGKFDKKPRKINFKNIELINFNDNYSLVFRKYLME</sequence>
<gene>
    <name evidence="1" type="ORF">CLV73_1979</name>
</gene>
<proteinExistence type="predicted"/>
<comment type="caution">
    <text evidence="1">The sequence shown here is derived from an EMBL/GenBank/DDBJ whole genome shotgun (WGS) entry which is preliminary data.</text>
</comment>
<dbReference type="RefSeq" id="WP_100376625.1">
    <property type="nucleotide sequence ID" value="NZ_PGFD01000001.1"/>
</dbReference>
<evidence type="ECO:0000313" key="1">
    <source>
        <dbReference type="EMBL" id="PJJ67957.1"/>
    </source>
</evidence>
<name>A0A2M9CAW2_9FLAO</name>
<evidence type="ECO:0000313" key="2">
    <source>
        <dbReference type="Proteomes" id="UP000228740"/>
    </source>
</evidence>
<organism evidence="1 2">
    <name type="scientific">Chryseobacterium geocarposphaerae</name>
    <dbReference type="NCBI Taxonomy" id="1416776"/>
    <lineage>
        <taxon>Bacteria</taxon>
        <taxon>Pseudomonadati</taxon>
        <taxon>Bacteroidota</taxon>
        <taxon>Flavobacteriia</taxon>
        <taxon>Flavobacteriales</taxon>
        <taxon>Weeksellaceae</taxon>
        <taxon>Chryseobacterium group</taxon>
        <taxon>Chryseobacterium</taxon>
    </lineage>
</organism>
<dbReference type="AlphaFoldDB" id="A0A2M9CAW2"/>
<dbReference type="OrthoDB" id="7173027at2"/>